<dbReference type="KEGG" id="ovi:T265_03605"/>
<proteinExistence type="predicted"/>
<dbReference type="EMBL" id="KL596671">
    <property type="protein sequence ID" value="KER29806.1"/>
    <property type="molecule type" value="Genomic_DNA"/>
</dbReference>
<gene>
    <name evidence="1" type="ORF">T265_03605</name>
</gene>
<dbReference type="CTD" id="20317792"/>
<keyword evidence="2" id="KW-1185">Reference proteome</keyword>
<evidence type="ECO:0000313" key="2">
    <source>
        <dbReference type="Proteomes" id="UP000054324"/>
    </source>
</evidence>
<reference evidence="1 2" key="1">
    <citation type="submission" date="2013-11" db="EMBL/GenBank/DDBJ databases">
        <title>Opisthorchis viverrini - life in the bile duct.</title>
        <authorList>
            <person name="Young N.D."/>
            <person name="Nagarajan N."/>
            <person name="Lin S.J."/>
            <person name="Korhonen P.K."/>
            <person name="Jex A.R."/>
            <person name="Hall R.S."/>
            <person name="Safavi-Hemami H."/>
            <person name="Kaewkong W."/>
            <person name="Bertrand D."/>
            <person name="Gao S."/>
            <person name="Seet Q."/>
            <person name="Wongkham S."/>
            <person name="Teh B.T."/>
            <person name="Wongkham C."/>
            <person name="Intapan P.M."/>
            <person name="Maleewong W."/>
            <person name="Yang X."/>
            <person name="Hu M."/>
            <person name="Wang Z."/>
            <person name="Hofmann A."/>
            <person name="Sternberg P.W."/>
            <person name="Tan P."/>
            <person name="Wang J."/>
            <person name="Gasser R.B."/>
        </authorList>
    </citation>
    <scope>NUCLEOTIDE SEQUENCE [LARGE SCALE GENOMIC DNA]</scope>
</reference>
<dbReference type="RefSeq" id="XP_009166404.1">
    <property type="nucleotide sequence ID" value="XM_009168140.1"/>
</dbReference>
<sequence length="131" mass="14323">MARSCATHAKTPSTEMSVALSASFRRAQTASWTTHELAEKRKEIMKSLGVVGVVRLPGWGPLRSNKWRLIDVSDLRAVSFFPDCLIEQLGVLEHPISITTLVLPSGGRQGATAELFYCFDTSASASLVRNM</sequence>
<organism evidence="1 2">
    <name type="scientific">Opisthorchis viverrini</name>
    <name type="common">Southeast Asian liver fluke</name>
    <dbReference type="NCBI Taxonomy" id="6198"/>
    <lineage>
        <taxon>Eukaryota</taxon>
        <taxon>Metazoa</taxon>
        <taxon>Spiralia</taxon>
        <taxon>Lophotrochozoa</taxon>
        <taxon>Platyhelminthes</taxon>
        <taxon>Trematoda</taxon>
        <taxon>Digenea</taxon>
        <taxon>Opisthorchiida</taxon>
        <taxon>Opisthorchiata</taxon>
        <taxon>Opisthorchiidae</taxon>
        <taxon>Opisthorchis</taxon>
    </lineage>
</organism>
<dbReference type="AlphaFoldDB" id="A0A074ZRS9"/>
<accession>A0A074ZRS9</accession>
<dbReference type="Proteomes" id="UP000054324">
    <property type="component" value="Unassembled WGS sequence"/>
</dbReference>
<dbReference type="GeneID" id="20317792"/>
<protein>
    <submittedName>
        <fullName evidence="1">Uncharacterized protein</fullName>
    </submittedName>
</protein>
<evidence type="ECO:0000313" key="1">
    <source>
        <dbReference type="EMBL" id="KER29806.1"/>
    </source>
</evidence>
<name>A0A074ZRS9_OPIVI</name>
<dbReference type="OrthoDB" id="6275992at2759"/>